<name>A0A4U5N5D0_STECR</name>
<sequence>MRFRSLLHFKINKCNYKVGEFAAGVESALDGFATFSGRRTFWTVLIRHISPGISLTIFNRYCAPALQPLK</sequence>
<accession>A0A4U5N5D0</accession>
<dbReference type="AlphaFoldDB" id="A0A4U5N5D0"/>
<dbReference type="Proteomes" id="UP000298663">
    <property type="component" value="Unassembled WGS sequence"/>
</dbReference>
<proteinExistence type="predicted"/>
<protein>
    <submittedName>
        <fullName evidence="1">Uncharacterized protein</fullName>
    </submittedName>
</protein>
<reference evidence="1 2" key="1">
    <citation type="journal article" date="2015" name="Genome Biol.">
        <title>Comparative genomics of Steinernema reveals deeply conserved gene regulatory networks.</title>
        <authorList>
            <person name="Dillman A.R."/>
            <person name="Macchietto M."/>
            <person name="Porter C.F."/>
            <person name="Rogers A."/>
            <person name="Williams B."/>
            <person name="Antoshechkin I."/>
            <person name="Lee M.M."/>
            <person name="Goodwin Z."/>
            <person name="Lu X."/>
            <person name="Lewis E.E."/>
            <person name="Goodrich-Blair H."/>
            <person name="Stock S.P."/>
            <person name="Adams B.J."/>
            <person name="Sternberg P.W."/>
            <person name="Mortazavi A."/>
        </authorList>
    </citation>
    <scope>NUCLEOTIDE SEQUENCE [LARGE SCALE GENOMIC DNA]</scope>
    <source>
        <strain evidence="1 2">ALL</strain>
    </source>
</reference>
<evidence type="ECO:0000313" key="1">
    <source>
        <dbReference type="EMBL" id="TKR77766.1"/>
    </source>
</evidence>
<keyword evidence="2" id="KW-1185">Reference proteome</keyword>
<reference evidence="1 2" key="2">
    <citation type="journal article" date="2019" name="G3 (Bethesda)">
        <title>Hybrid Assembly of the Genome of the Entomopathogenic Nematode Steinernema carpocapsae Identifies the X-Chromosome.</title>
        <authorList>
            <person name="Serra L."/>
            <person name="Macchietto M."/>
            <person name="Macias-Munoz A."/>
            <person name="McGill C.J."/>
            <person name="Rodriguez I.M."/>
            <person name="Rodriguez B."/>
            <person name="Murad R."/>
            <person name="Mortazavi A."/>
        </authorList>
    </citation>
    <scope>NUCLEOTIDE SEQUENCE [LARGE SCALE GENOMIC DNA]</scope>
    <source>
        <strain evidence="1 2">ALL</strain>
    </source>
</reference>
<gene>
    <name evidence="1" type="ORF">L596_018679</name>
</gene>
<organism evidence="1 2">
    <name type="scientific">Steinernema carpocapsae</name>
    <name type="common">Entomopathogenic nematode</name>
    <dbReference type="NCBI Taxonomy" id="34508"/>
    <lineage>
        <taxon>Eukaryota</taxon>
        <taxon>Metazoa</taxon>
        <taxon>Ecdysozoa</taxon>
        <taxon>Nematoda</taxon>
        <taxon>Chromadorea</taxon>
        <taxon>Rhabditida</taxon>
        <taxon>Tylenchina</taxon>
        <taxon>Panagrolaimomorpha</taxon>
        <taxon>Strongyloidoidea</taxon>
        <taxon>Steinernematidae</taxon>
        <taxon>Steinernema</taxon>
    </lineage>
</organism>
<dbReference type="EMBL" id="AZBU02000005">
    <property type="protein sequence ID" value="TKR77766.1"/>
    <property type="molecule type" value="Genomic_DNA"/>
</dbReference>
<comment type="caution">
    <text evidence="1">The sequence shown here is derived from an EMBL/GenBank/DDBJ whole genome shotgun (WGS) entry which is preliminary data.</text>
</comment>
<evidence type="ECO:0000313" key="2">
    <source>
        <dbReference type="Proteomes" id="UP000298663"/>
    </source>
</evidence>